<dbReference type="AlphaFoldDB" id="A0AAW0EL13"/>
<evidence type="ECO:0000313" key="3">
    <source>
        <dbReference type="Proteomes" id="UP001430356"/>
    </source>
</evidence>
<comment type="caution">
    <text evidence="2">The sequence shown here is derived from an EMBL/GenBank/DDBJ whole genome shotgun (WGS) entry which is preliminary data.</text>
</comment>
<dbReference type="EMBL" id="JAECZO010000043">
    <property type="protein sequence ID" value="KAK7194813.1"/>
    <property type="molecule type" value="Genomic_DNA"/>
</dbReference>
<proteinExistence type="predicted"/>
<evidence type="ECO:0000313" key="2">
    <source>
        <dbReference type="EMBL" id="KAK7194813.1"/>
    </source>
</evidence>
<feature type="compositionally biased region" description="Pro residues" evidence="1">
    <location>
        <begin position="213"/>
        <end position="223"/>
    </location>
</feature>
<feature type="region of interest" description="Disordered" evidence="1">
    <location>
        <begin position="1"/>
        <end position="28"/>
    </location>
</feature>
<dbReference type="Proteomes" id="UP001430356">
    <property type="component" value="Unassembled WGS sequence"/>
</dbReference>
<protein>
    <submittedName>
        <fullName evidence="2">Uncharacterized protein</fullName>
    </submittedName>
</protein>
<feature type="region of interest" description="Disordered" evidence="1">
    <location>
        <begin position="207"/>
        <end position="312"/>
    </location>
</feature>
<feature type="compositionally biased region" description="Acidic residues" evidence="1">
    <location>
        <begin position="251"/>
        <end position="260"/>
    </location>
</feature>
<accession>A0AAW0EL13</accession>
<sequence length="457" mass="49837">MHTHAHALADQRHRRHRPQQQQQQPKFFYQSPSAIIDGDVRFSEGCVVLPGARVRVPRGYRLCVGPCCIFDDLSELLLDCPGAASLPLPPQQHQQQQQPPPVTILMGSHNWVHSYARVHVQLPPPPPPPLSALAVEHQQQQQQQQKNAAVWRLMDDVNVVGPFATVHASLLAREGRPLGSFNFIAPHTSFAVHLACGAPHAEEAVAPSLRPATSPPPVAPPPLQHTTTTTTTTTPLQSGRVSVEERLFKDEDGDDDEDDDAATHARPRRHRRPTASPPLLSQPRCAQQRGDEERDEEEEEEGDGRVEEDGACEHMVVLSRPRDNDDGGGGGGGDVGAAPLILSRFGVRSTTELPVAVMRIVDETRAVDNSGGGDDNLRRAVSPSAGANVIPNTTTATAAAASALLARCVRDVHPELRTHEEARLRREAERVCRLYIHRYIDDCGLRQVDSTLGDANA</sequence>
<feature type="compositionally biased region" description="Basic and acidic residues" evidence="1">
    <location>
        <begin position="303"/>
        <end position="312"/>
    </location>
</feature>
<keyword evidence="3" id="KW-1185">Reference proteome</keyword>
<gene>
    <name evidence="2" type="ORF">NESM_000401700</name>
</gene>
<reference evidence="2 3" key="1">
    <citation type="journal article" date="2021" name="MBio">
        <title>A New Model Trypanosomatid, Novymonas esmeraldas: Genomic Perception of Its 'Candidatus Pandoraea novymonadis' Endosymbiont.</title>
        <authorList>
            <person name="Zakharova A."/>
            <person name="Saura A."/>
            <person name="Butenko A."/>
            <person name="Podesvova L."/>
            <person name="Warmusova S."/>
            <person name="Kostygov A.Y."/>
            <person name="Nenarokova A."/>
            <person name="Lukes J."/>
            <person name="Opperdoes F.R."/>
            <person name="Yurchenko V."/>
        </authorList>
    </citation>
    <scope>NUCLEOTIDE SEQUENCE [LARGE SCALE GENOMIC DNA]</scope>
    <source>
        <strain evidence="2 3">E262AT.01</strain>
    </source>
</reference>
<feature type="compositionally biased region" description="Acidic residues" evidence="1">
    <location>
        <begin position="293"/>
        <end position="302"/>
    </location>
</feature>
<organism evidence="2 3">
    <name type="scientific">Novymonas esmeraldas</name>
    <dbReference type="NCBI Taxonomy" id="1808958"/>
    <lineage>
        <taxon>Eukaryota</taxon>
        <taxon>Discoba</taxon>
        <taxon>Euglenozoa</taxon>
        <taxon>Kinetoplastea</taxon>
        <taxon>Metakinetoplastina</taxon>
        <taxon>Trypanosomatida</taxon>
        <taxon>Trypanosomatidae</taxon>
        <taxon>Novymonas</taxon>
    </lineage>
</organism>
<name>A0AAW0EL13_9TRYP</name>
<evidence type="ECO:0000256" key="1">
    <source>
        <dbReference type="SAM" id="MobiDB-lite"/>
    </source>
</evidence>